<dbReference type="GO" id="GO:0005829">
    <property type="term" value="C:cytosol"/>
    <property type="evidence" value="ECO:0007669"/>
    <property type="project" value="TreeGrafter"/>
</dbReference>
<dbReference type="GO" id="GO:0003684">
    <property type="term" value="F:damaged DNA binding"/>
    <property type="evidence" value="ECO:0007669"/>
    <property type="project" value="InterPro"/>
</dbReference>
<dbReference type="NCBIfam" id="NF002955">
    <property type="entry name" value="PRK03609.1"/>
    <property type="match status" value="1"/>
</dbReference>
<keyword evidence="2" id="KW-0227">DNA damage</keyword>
<dbReference type="OrthoDB" id="9808813at2"/>
<dbReference type="GO" id="GO:0006281">
    <property type="term" value="P:DNA repair"/>
    <property type="evidence" value="ECO:0007669"/>
    <property type="project" value="UniProtKB-KW"/>
</dbReference>
<dbReference type="InterPro" id="IPR001126">
    <property type="entry name" value="UmuC"/>
</dbReference>
<dbReference type="InterPro" id="IPR017961">
    <property type="entry name" value="DNA_pol_Y-fam_little_finger"/>
</dbReference>
<dbReference type="InterPro" id="IPR024728">
    <property type="entry name" value="PolY_HhH_motif"/>
</dbReference>
<dbReference type="AlphaFoldDB" id="A0A0T9MUB3"/>
<proteinExistence type="inferred from homology"/>
<evidence type="ECO:0000256" key="1">
    <source>
        <dbReference type="ARBA" id="ARBA00010945"/>
    </source>
</evidence>
<evidence type="ECO:0000256" key="5">
    <source>
        <dbReference type="ARBA" id="ARBA00023236"/>
    </source>
</evidence>
<dbReference type="PANTHER" id="PTHR11076">
    <property type="entry name" value="DNA REPAIR POLYMERASE UMUC / TRANSFERASE FAMILY MEMBER"/>
    <property type="match status" value="1"/>
</dbReference>
<dbReference type="InterPro" id="IPR050116">
    <property type="entry name" value="DNA_polymerase-Y"/>
</dbReference>
<sequence>MYLLCDANAFYCACEQLFRPDLKGKPVIVLTNNDGACAALNKEAKFLGIKRGQPYFEIKNIIKKHNVTVFSSNYALYGNISNRVMTLLESMAPKLTIYSIDEAVMNIQGMESVMPLEVFGRLVQQRVLKEIGLNTGIGVAQTLTLMKLAIYAAKKWPATQGVVVLTDRERQRKLMALVPVGDVWGVGRKISARLNSMGIKTAMQLADSNLQLIRKTFGVVLERTCRELNGIDCISIENLSAKEQIIVSRSFGERVTQLQDMRQAVCQYAERAAEKLRQEHQYCRQISVFIRCSPYSPEPYYGNNANQTLLLATQDTRDIVAAAMRGLDTIWKEGYRYQKAGIILNDFCSRPGQIDMFDDSQPKANSEQLMKAIDQINQTGLGRIWFAGQGIDKGWKMRREMLSPSYTTNWTELPKASL</sequence>
<dbReference type="InterPro" id="IPR043502">
    <property type="entry name" value="DNA/RNA_pol_sf"/>
</dbReference>
<name>A0A0T9MUB3_YERIN</name>
<organism evidence="7 8">
    <name type="scientific">Yersinia intermedia</name>
    <dbReference type="NCBI Taxonomy" id="631"/>
    <lineage>
        <taxon>Bacteria</taxon>
        <taxon>Pseudomonadati</taxon>
        <taxon>Pseudomonadota</taxon>
        <taxon>Gammaproteobacteria</taxon>
        <taxon>Enterobacterales</taxon>
        <taxon>Yersiniaceae</taxon>
        <taxon>Yersinia</taxon>
    </lineage>
</organism>
<dbReference type="Pfam" id="PF11799">
    <property type="entry name" value="IMS_C"/>
    <property type="match status" value="1"/>
</dbReference>
<dbReference type="Gene3D" id="3.30.70.270">
    <property type="match status" value="1"/>
</dbReference>
<dbReference type="EMBL" id="CPZJ01000019">
    <property type="protein sequence ID" value="CNG47889.1"/>
    <property type="molecule type" value="Genomic_DNA"/>
</dbReference>
<evidence type="ECO:0000256" key="3">
    <source>
        <dbReference type="ARBA" id="ARBA00023199"/>
    </source>
</evidence>
<dbReference type="Gene3D" id="1.10.150.20">
    <property type="entry name" value="5' to 3' exonuclease, C-terminal subdomain"/>
    <property type="match status" value="1"/>
</dbReference>
<dbReference type="CDD" id="cd01700">
    <property type="entry name" value="PolY_Pol_V_umuC"/>
    <property type="match status" value="1"/>
</dbReference>
<dbReference type="Proteomes" id="UP000038750">
    <property type="component" value="Unassembled WGS sequence"/>
</dbReference>
<dbReference type="GO" id="GO:0003887">
    <property type="term" value="F:DNA-directed DNA polymerase activity"/>
    <property type="evidence" value="ECO:0007669"/>
    <property type="project" value="TreeGrafter"/>
</dbReference>
<dbReference type="InterPro" id="IPR025188">
    <property type="entry name" value="DUF4113"/>
</dbReference>
<dbReference type="Pfam" id="PF11798">
    <property type="entry name" value="IMS_HHH"/>
    <property type="match status" value="1"/>
</dbReference>
<evidence type="ECO:0000313" key="8">
    <source>
        <dbReference type="Proteomes" id="UP000038750"/>
    </source>
</evidence>
<evidence type="ECO:0000313" key="7">
    <source>
        <dbReference type="EMBL" id="CNG47889.1"/>
    </source>
</evidence>
<dbReference type="RefSeq" id="WP_050074433.1">
    <property type="nucleotide sequence ID" value="NZ_CPZJ01000019.1"/>
</dbReference>
<accession>A0A0T9MUB3</accession>
<dbReference type="Pfam" id="PF13438">
    <property type="entry name" value="DUF4113"/>
    <property type="match status" value="1"/>
</dbReference>
<keyword evidence="5" id="KW-0742">SOS response</keyword>
<keyword evidence="3" id="KW-0741">SOS mutagenesis</keyword>
<dbReference type="PROSITE" id="PS50173">
    <property type="entry name" value="UMUC"/>
    <property type="match status" value="1"/>
</dbReference>
<protein>
    <submittedName>
        <fullName evidence="7">Putative UV protection and mutation protein</fullName>
    </submittedName>
</protein>
<reference evidence="7 8" key="1">
    <citation type="submission" date="2015-03" db="EMBL/GenBank/DDBJ databases">
        <authorList>
            <person name="Murphy D."/>
        </authorList>
    </citation>
    <scope>NUCLEOTIDE SEQUENCE [LARGE SCALE GENOMIC DNA]</scope>
    <source>
        <strain evidence="7 8">BR165/97</strain>
    </source>
</reference>
<gene>
    <name evidence="7" type="primary">umuC_2</name>
    <name evidence="7" type="ORF">ERS008530_03861</name>
</gene>
<evidence type="ECO:0000259" key="6">
    <source>
        <dbReference type="PROSITE" id="PS50173"/>
    </source>
</evidence>
<evidence type="ECO:0000256" key="2">
    <source>
        <dbReference type="ARBA" id="ARBA00022763"/>
    </source>
</evidence>
<evidence type="ECO:0000256" key="4">
    <source>
        <dbReference type="ARBA" id="ARBA00023204"/>
    </source>
</evidence>
<dbReference type="Gene3D" id="3.40.1170.60">
    <property type="match status" value="1"/>
</dbReference>
<dbReference type="PANTHER" id="PTHR11076:SF34">
    <property type="entry name" value="PROTEIN UMUC"/>
    <property type="match status" value="1"/>
</dbReference>
<keyword evidence="4" id="KW-0234">DNA repair</keyword>
<dbReference type="SUPFAM" id="SSF100879">
    <property type="entry name" value="Lesion bypass DNA polymerase (Y-family), little finger domain"/>
    <property type="match status" value="1"/>
</dbReference>
<feature type="domain" description="UmuC" evidence="6">
    <location>
        <begin position="2"/>
        <end position="187"/>
    </location>
</feature>
<dbReference type="Pfam" id="PF00817">
    <property type="entry name" value="IMS"/>
    <property type="match status" value="1"/>
</dbReference>
<comment type="similarity">
    <text evidence="1">Belongs to the DNA polymerase type-Y family.</text>
</comment>
<dbReference type="SUPFAM" id="SSF56672">
    <property type="entry name" value="DNA/RNA polymerases"/>
    <property type="match status" value="1"/>
</dbReference>
<dbReference type="GO" id="GO:0009432">
    <property type="term" value="P:SOS response"/>
    <property type="evidence" value="ECO:0007669"/>
    <property type="project" value="UniProtKB-KW"/>
</dbReference>
<dbReference type="Gene3D" id="3.30.1490.100">
    <property type="entry name" value="DNA polymerase, Y-family, little finger domain"/>
    <property type="match status" value="1"/>
</dbReference>
<dbReference type="GO" id="GO:0042276">
    <property type="term" value="P:error-prone translesion synthesis"/>
    <property type="evidence" value="ECO:0007669"/>
    <property type="project" value="TreeGrafter"/>
</dbReference>
<dbReference type="InterPro" id="IPR043128">
    <property type="entry name" value="Rev_trsase/Diguanyl_cyclase"/>
</dbReference>
<dbReference type="InterPro" id="IPR036775">
    <property type="entry name" value="DNA_pol_Y-fam_lit_finger_sf"/>
</dbReference>